<proteinExistence type="predicted"/>
<organism evidence="1 2">
    <name type="scientific">Pocillopora damicornis</name>
    <name type="common">Cauliflower coral</name>
    <name type="synonym">Millepora damicornis</name>
    <dbReference type="NCBI Taxonomy" id="46731"/>
    <lineage>
        <taxon>Eukaryota</taxon>
        <taxon>Metazoa</taxon>
        <taxon>Cnidaria</taxon>
        <taxon>Anthozoa</taxon>
        <taxon>Hexacorallia</taxon>
        <taxon>Scleractinia</taxon>
        <taxon>Astrocoeniina</taxon>
        <taxon>Pocilloporidae</taxon>
        <taxon>Pocillopora</taxon>
    </lineage>
</organism>
<sequence>MKCSLFLYIESDSNKARRLMSYFQGRLGRISEVRNIKNILVRDQDFQEELSESECVVLVGTPQALSLIQNKQQEKHADYITFDGKVMHEEFAEIKELVKNRLLIVHFTGRTENDWIPEGFDEKQIFHVEDGKVPPDGTPTLTHLEYRMKKILLGDDFMY</sequence>
<accession>A0A3M6V0E0</accession>
<reference evidence="1 2" key="1">
    <citation type="journal article" date="2018" name="Sci. Rep.">
        <title>Comparative analysis of the Pocillopora damicornis genome highlights role of immune system in coral evolution.</title>
        <authorList>
            <person name="Cunning R."/>
            <person name="Bay R.A."/>
            <person name="Gillette P."/>
            <person name="Baker A.C."/>
            <person name="Traylor-Knowles N."/>
        </authorList>
    </citation>
    <scope>NUCLEOTIDE SEQUENCE [LARGE SCALE GENOMIC DNA]</scope>
    <source>
        <strain evidence="1">RSMAS</strain>
        <tissue evidence="1">Whole animal</tissue>
    </source>
</reference>
<dbReference type="Proteomes" id="UP000275408">
    <property type="component" value="Unassembled WGS sequence"/>
</dbReference>
<gene>
    <name evidence="1" type="ORF">pdam_00025713</name>
</gene>
<evidence type="ECO:0000313" key="2">
    <source>
        <dbReference type="Proteomes" id="UP000275408"/>
    </source>
</evidence>
<evidence type="ECO:0000313" key="1">
    <source>
        <dbReference type="EMBL" id="RMX59362.1"/>
    </source>
</evidence>
<comment type="caution">
    <text evidence="1">The sequence shown here is derived from an EMBL/GenBank/DDBJ whole genome shotgun (WGS) entry which is preliminary data.</text>
</comment>
<dbReference type="OrthoDB" id="5958640at2759"/>
<dbReference type="AlphaFoldDB" id="A0A3M6V0E0"/>
<keyword evidence="2" id="KW-1185">Reference proteome</keyword>
<name>A0A3M6V0E0_POCDA</name>
<dbReference type="EMBL" id="RCHS01000363">
    <property type="protein sequence ID" value="RMX59362.1"/>
    <property type="molecule type" value="Genomic_DNA"/>
</dbReference>
<protein>
    <submittedName>
        <fullName evidence="1">Uncharacterized protein</fullName>
    </submittedName>
</protein>